<gene>
    <name evidence="13" type="ORF">CAAU_0715</name>
</gene>
<comment type="catalytic activity">
    <reaction evidence="1">
        <text>Hydrolyzes single-stranded DNA or mismatched double-stranded DNA and polynucleotides, releasing free uracil.</text>
        <dbReference type="EC" id="3.2.2.27"/>
    </reaction>
</comment>
<dbReference type="EC" id="3.2.2.27" evidence="3"/>
<dbReference type="SMART" id="SM00987">
    <property type="entry name" value="UreE_C"/>
    <property type="match status" value="1"/>
</dbReference>
<dbReference type="PANTHER" id="PTHR33693:SF1">
    <property type="entry name" value="TYPE-4 URACIL-DNA GLYCOSYLASE"/>
    <property type="match status" value="1"/>
</dbReference>
<dbReference type="AlphaFoldDB" id="I7K5H1"/>
<dbReference type="STRING" id="857293.CAAU_0715"/>
<evidence type="ECO:0000256" key="6">
    <source>
        <dbReference type="ARBA" id="ARBA00022723"/>
    </source>
</evidence>
<dbReference type="OrthoDB" id="5290748at2"/>
<dbReference type="InterPro" id="IPR005122">
    <property type="entry name" value="Uracil-DNA_glycosylase-like"/>
</dbReference>
<keyword evidence="5" id="KW-0004">4Fe-4S</keyword>
<dbReference type="Gene3D" id="3.40.470.10">
    <property type="entry name" value="Uracil-DNA glycosylase-like domain"/>
    <property type="match status" value="1"/>
</dbReference>
<evidence type="ECO:0000256" key="11">
    <source>
        <dbReference type="ARBA" id="ARBA00023204"/>
    </source>
</evidence>
<dbReference type="GO" id="GO:0006281">
    <property type="term" value="P:DNA repair"/>
    <property type="evidence" value="ECO:0007669"/>
    <property type="project" value="UniProtKB-KW"/>
</dbReference>
<evidence type="ECO:0000256" key="7">
    <source>
        <dbReference type="ARBA" id="ARBA00022763"/>
    </source>
</evidence>
<evidence type="ECO:0000256" key="8">
    <source>
        <dbReference type="ARBA" id="ARBA00022801"/>
    </source>
</evidence>
<proteinExistence type="inferred from homology"/>
<protein>
    <recommendedName>
        <fullName evidence="4">Type-4 uracil-DNA glycosylase</fullName>
        <ecNumber evidence="3">3.2.2.27</ecNumber>
    </recommendedName>
</protein>
<dbReference type="NCBIfam" id="TIGR00758">
    <property type="entry name" value="UDG_fam4"/>
    <property type="match status" value="1"/>
</dbReference>
<keyword evidence="14" id="KW-1185">Reference proteome</keyword>
<dbReference type="SMART" id="SM00986">
    <property type="entry name" value="UDG"/>
    <property type="match status" value="1"/>
</dbReference>
<evidence type="ECO:0000313" key="14">
    <source>
        <dbReference type="Proteomes" id="UP000007652"/>
    </source>
</evidence>
<dbReference type="CDD" id="cd10030">
    <property type="entry name" value="UDG-F4_TTUDGA_SPO1dp_like"/>
    <property type="match status" value="1"/>
</dbReference>
<dbReference type="SUPFAM" id="SSF52141">
    <property type="entry name" value="Uracil-DNA glycosylase-like"/>
    <property type="match status" value="1"/>
</dbReference>
<evidence type="ECO:0000259" key="12">
    <source>
        <dbReference type="SMART" id="SM00986"/>
    </source>
</evidence>
<dbReference type="GO" id="GO:0046872">
    <property type="term" value="F:metal ion binding"/>
    <property type="evidence" value="ECO:0007669"/>
    <property type="project" value="UniProtKB-KW"/>
</dbReference>
<organism evidence="13 14">
    <name type="scientific">Caloramator australicus RC3</name>
    <dbReference type="NCBI Taxonomy" id="857293"/>
    <lineage>
        <taxon>Bacteria</taxon>
        <taxon>Bacillati</taxon>
        <taxon>Bacillota</taxon>
        <taxon>Clostridia</taxon>
        <taxon>Eubacteriales</taxon>
        <taxon>Clostridiaceae</taxon>
        <taxon>Caloramator</taxon>
    </lineage>
</organism>
<dbReference type="EMBL" id="CAKP01000033">
    <property type="protein sequence ID" value="CCJ32799.1"/>
    <property type="molecule type" value="Genomic_DNA"/>
</dbReference>
<keyword evidence="7" id="KW-0227">DNA damage</keyword>
<feature type="domain" description="Uracil-DNA glycosylase-like" evidence="12">
    <location>
        <begin position="29"/>
        <end position="175"/>
    </location>
</feature>
<keyword evidence="11" id="KW-0234">DNA repair</keyword>
<name>I7K5H1_9CLOT</name>
<comment type="similarity">
    <text evidence="2">Belongs to the uracil-DNA glycosylase (UDG) superfamily. Type 4 (UDGa) family.</text>
</comment>
<dbReference type="InterPro" id="IPR005273">
    <property type="entry name" value="Ura-DNA_glyco_family4"/>
</dbReference>
<dbReference type="Proteomes" id="UP000007652">
    <property type="component" value="Unassembled WGS sequence"/>
</dbReference>
<dbReference type="Pfam" id="PF03167">
    <property type="entry name" value="UDG"/>
    <property type="match status" value="1"/>
</dbReference>
<dbReference type="GO" id="GO:0051539">
    <property type="term" value="F:4 iron, 4 sulfur cluster binding"/>
    <property type="evidence" value="ECO:0007669"/>
    <property type="project" value="UniProtKB-KW"/>
</dbReference>
<keyword evidence="8" id="KW-0378">Hydrolase</keyword>
<reference evidence="13 14" key="1">
    <citation type="journal article" date="2011" name="J. Bacteriol.">
        <title>Draft genome sequence of Caloramator australicus strain RC3T, a thermoanaerobe from the Great Artesian Basin of Australia.</title>
        <authorList>
            <person name="Ogg C.D."/>
            <person name="Patel B.K.C."/>
        </authorList>
    </citation>
    <scope>NUCLEOTIDE SEQUENCE [LARGE SCALE GENOMIC DNA]</scope>
    <source>
        <strain evidence="13 14">RC3</strain>
    </source>
</reference>
<dbReference type="PANTHER" id="PTHR33693">
    <property type="entry name" value="TYPE-5 URACIL-DNA GLYCOSYLASE"/>
    <property type="match status" value="1"/>
</dbReference>
<evidence type="ECO:0000256" key="3">
    <source>
        <dbReference type="ARBA" id="ARBA00012030"/>
    </source>
</evidence>
<accession>I7K5H1</accession>
<keyword evidence="6" id="KW-0479">Metal-binding</keyword>
<evidence type="ECO:0000256" key="9">
    <source>
        <dbReference type="ARBA" id="ARBA00023004"/>
    </source>
</evidence>
<evidence type="ECO:0000313" key="13">
    <source>
        <dbReference type="EMBL" id="CCJ32799.1"/>
    </source>
</evidence>
<evidence type="ECO:0000256" key="10">
    <source>
        <dbReference type="ARBA" id="ARBA00023014"/>
    </source>
</evidence>
<keyword evidence="9" id="KW-0408">Iron</keyword>
<dbReference type="eggNOG" id="COG1573">
    <property type="taxonomic scope" value="Bacteria"/>
</dbReference>
<dbReference type="InterPro" id="IPR051536">
    <property type="entry name" value="UDG_Type-4/5"/>
</dbReference>
<dbReference type="GO" id="GO:0004844">
    <property type="term" value="F:uracil DNA N-glycosylase activity"/>
    <property type="evidence" value="ECO:0007669"/>
    <property type="project" value="UniProtKB-EC"/>
</dbReference>
<evidence type="ECO:0000256" key="1">
    <source>
        <dbReference type="ARBA" id="ARBA00001400"/>
    </source>
</evidence>
<evidence type="ECO:0000256" key="4">
    <source>
        <dbReference type="ARBA" id="ARBA00019403"/>
    </source>
</evidence>
<evidence type="ECO:0000256" key="2">
    <source>
        <dbReference type="ARBA" id="ARBA00006521"/>
    </source>
</evidence>
<sequence length="186" mass="21262">MEDKLNQLKSIVLQCKKCRLSSKRHKVVFGEGNPNAKIMFIGEGPGEDEDKTGRPFVGKAGQLLTKMIEAIGLKREEVYIANIVKCRPPNNRVPYDDEAINCIPYLRKQVALIRPKIIVCLGATAARHIIDKNIRITKDRGIWVKKGEFLIMPTYHPSALLRDPSKKKEAWEDFKKIREELQRLNA</sequence>
<comment type="caution">
    <text evidence="13">The sequence shown here is derived from an EMBL/GenBank/DDBJ whole genome shotgun (WGS) entry which is preliminary data.</text>
</comment>
<keyword evidence="10" id="KW-0411">Iron-sulfur</keyword>
<dbReference type="RefSeq" id="WP_008908075.1">
    <property type="nucleotide sequence ID" value="NZ_CAKP01000033.1"/>
</dbReference>
<dbReference type="InterPro" id="IPR036895">
    <property type="entry name" value="Uracil-DNA_glycosylase-like_sf"/>
</dbReference>
<evidence type="ECO:0000256" key="5">
    <source>
        <dbReference type="ARBA" id="ARBA00022485"/>
    </source>
</evidence>